<evidence type="ECO:0000256" key="3">
    <source>
        <dbReference type="ARBA" id="ARBA00022523"/>
    </source>
</evidence>
<gene>
    <name evidence="10" type="ORF">MARPO_0027s0109</name>
</gene>
<sequence>MKLLAARILAARLLSAFHTVYAADPDPLQDFCIADLAAGPVSNGFPCKLPALATAEDFAYSGLAKPADPSLSSTGGVGTLAFVKEWPALNTQGLSLLRLDINPSAIAWRDLYAKVVKKGEAFISPRGLLRFQLNKGSVLASSLNFLNSQNPGIQIMPSALFGSGIDREMLEKAFFMNATQVAALETIFQE</sequence>
<dbReference type="AlphaFoldDB" id="A0A2R6XA67"/>
<evidence type="ECO:0000256" key="6">
    <source>
        <dbReference type="ARBA" id="ARBA00023211"/>
    </source>
</evidence>
<dbReference type="GO" id="GO:0048046">
    <property type="term" value="C:apoplast"/>
    <property type="evidence" value="ECO:0007669"/>
    <property type="project" value="UniProtKB-SubCell"/>
</dbReference>
<dbReference type="InterPro" id="IPR011051">
    <property type="entry name" value="RmlC_Cupin_sf"/>
</dbReference>
<dbReference type="SUPFAM" id="SSF51182">
    <property type="entry name" value="RmlC-like cupins"/>
    <property type="match status" value="1"/>
</dbReference>
<dbReference type="SMR" id="A0A2R6XA67"/>
<evidence type="ECO:0000256" key="5">
    <source>
        <dbReference type="ARBA" id="ARBA00022723"/>
    </source>
</evidence>
<comment type="subcellular location">
    <subcellularLocation>
        <location evidence="1 8">Secreted</location>
        <location evidence="1 8">Extracellular space</location>
        <location evidence="1 8">Apoplast</location>
    </subcellularLocation>
</comment>
<evidence type="ECO:0000259" key="9">
    <source>
        <dbReference type="SMART" id="SM00835"/>
    </source>
</evidence>
<dbReference type="GO" id="GO:0030145">
    <property type="term" value="F:manganese ion binding"/>
    <property type="evidence" value="ECO:0007669"/>
    <property type="project" value="UniProtKB-UniRule"/>
</dbReference>
<evidence type="ECO:0000256" key="1">
    <source>
        <dbReference type="ARBA" id="ARBA00004271"/>
    </source>
</evidence>
<dbReference type="Pfam" id="PF00190">
    <property type="entry name" value="Cupin_1"/>
    <property type="match status" value="1"/>
</dbReference>
<keyword evidence="8" id="KW-0732">Signal</keyword>
<evidence type="ECO:0000256" key="7">
    <source>
        <dbReference type="PIRSR" id="PIRSR601929-3"/>
    </source>
</evidence>
<proteinExistence type="inferred from homology"/>
<comment type="similarity">
    <text evidence="2 8">Belongs to the germin family.</text>
</comment>
<dbReference type="Gene3D" id="2.60.120.10">
    <property type="entry name" value="Jelly Rolls"/>
    <property type="match status" value="2"/>
</dbReference>
<name>A0A2R6XA67_MARPO</name>
<feature type="disulfide bond" evidence="7">
    <location>
        <begin position="32"/>
        <end position="47"/>
    </location>
</feature>
<feature type="chain" id="PRO_5019620178" description="Germin-like protein" evidence="8">
    <location>
        <begin position="23"/>
        <end position="190"/>
    </location>
</feature>
<accession>A0A2R6XA67</accession>
<evidence type="ECO:0000256" key="8">
    <source>
        <dbReference type="RuleBase" id="RU366015"/>
    </source>
</evidence>
<keyword evidence="6 8" id="KW-0464">Manganese</keyword>
<dbReference type="EMBL" id="KZ772699">
    <property type="protein sequence ID" value="PTQ43005.1"/>
    <property type="molecule type" value="Genomic_DNA"/>
</dbReference>
<dbReference type="PANTHER" id="PTHR31238">
    <property type="entry name" value="GERMIN-LIKE PROTEIN SUBFAMILY 3 MEMBER 3"/>
    <property type="match status" value="1"/>
</dbReference>
<keyword evidence="5 8" id="KW-0479">Metal-binding</keyword>
<dbReference type="InterPro" id="IPR006045">
    <property type="entry name" value="Cupin_1"/>
</dbReference>
<dbReference type="SMART" id="SM00835">
    <property type="entry name" value="Cupin_1"/>
    <property type="match status" value="1"/>
</dbReference>
<dbReference type="Proteomes" id="UP000244005">
    <property type="component" value="Unassembled WGS sequence"/>
</dbReference>
<reference evidence="11" key="1">
    <citation type="journal article" date="2017" name="Cell">
        <title>Insights into land plant evolution garnered from the Marchantia polymorpha genome.</title>
        <authorList>
            <person name="Bowman J.L."/>
            <person name="Kohchi T."/>
            <person name="Yamato K.T."/>
            <person name="Jenkins J."/>
            <person name="Shu S."/>
            <person name="Ishizaki K."/>
            <person name="Yamaoka S."/>
            <person name="Nishihama R."/>
            <person name="Nakamura Y."/>
            <person name="Berger F."/>
            <person name="Adam C."/>
            <person name="Aki S.S."/>
            <person name="Althoff F."/>
            <person name="Araki T."/>
            <person name="Arteaga-Vazquez M.A."/>
            <person name="Balasubrmanian S."/>
            <person name="Barry K."/>
            <person name="Bauer D."/>
            <person name="Boehm C.R."/>
            <person name="Briginshaw L."/>
            <person name="Caballero-Perez J."/>
            <person name="Catarino B."/>
            <person name="Chen F."/>
            <person name="Chiyoda S."/>
            <person name="Chovatia M."/>
            <person name="Davies K.M."/>
            <person name="Delmans M."/>
            <person name="Demura T."/>
            <person name="Dierschke T."/>
            <person name="Dolan L."/>
            <person name="Dorantes-Acosta A.E."/>
            <person name="Eklund D.M."/>
            <person name="Florent S.N."/>
            <person name="Flores-Sandoval E."/>
            <person name="Fujiyama A."/>
            <person name="Fukuzawa H."/>
            <person name="Galik B."/>
            <person name="Grimanelli D."/>
            <person name="Grimwood J."/>
            <person name="Grossniklaus U."/>
            <person name="Hamada T."/>
            <person name="Haseloff J."/>
            <person name="Hetherington A.J."/>
            <person name="Higo A."/>
            <person name="Hirakawa Y."/>
            <person name="Hundley H.N."/>
            <person name="Ikeda Y."/>
            <person name="Inoue K."/>
            <person name="Inoue S.I."/>
            <person name="Ishida S."/>
            <person name="Jia Q."/>
            <person name="Kakita M."/>
            <person name="Kanazawa T."/>
            <person name="Kawai Y."/>
            <person name="Kawashima T."/>
            <person name="Kennedy M."/>
            <person name="Kinose K."/>
            <person name="Kinoshita T."/>
            <person name="Kohara Y."/>
            <person name="Koide E."/>
            <person name="Komatsu K."/>
            <person name="Kopischke S."/>
            <person name="Kubo M."/>
            <person name="Kyozuka J."/>
            <person name="Lagercrantz U."/>
            <person name="Lin S.S."/>
            <person name="Lindquist E."/>
            <person name="Lipzen A.M."/>
            <person name="Lu C.W."/>
            <person name="De Luna E."/>
            <person name="Martienssen R.A."/>
            <person name="Minamino N."/>
            <person name="Mizutani M."/>
            <person name="Mizutani M."/>
            <person name="Mochizuki N."/>
            <person name="Monte I."/>
            <person name="Mosher R."/>
            <person name="Nagasaki H."/>
            <person name="Nakagami H."/>
            <person name="Naramoto S."/>
            <person name="Nishitani K."/>
            <person name="Ohtani M."/>
            <person name="Okamoto T."/>
            <person name="Okumura M."/>
            <person name="Phillips J."/>
            <person name="Pollak B."/>
            <person name="Reinders A."/>
            <person name="Rovekamp M."/>
            <person name="Sano R."/>
            <person name="Sawa S."/>
            <person name="Schmid M.W."/>
            <person name="Shirakawa M."/>
            <person name="Solano R."/>
            <person name="Spunde A."/>
            <person name="Suetsugu N."/>
            <person name="Sugano S."/>
            <person name="Sugiyama A."/>
            <person name="Sun R."/>
            <person name="Suzuki Y."/>
            <person name="Takenaka M."/>
            <person name="Takezawa D."/>
            <person name="Tomogane H."/>
            <person name="Tsuzuki M."/>
            <person name="Ueda T."/>
            <person name="Umeda M."/>
            <person name="Ward J.M."/>
            <person name="Watanabe Y."/>
            <person name="Yazaki K."/>
            <person name="Yokoyama R."/>
            <person name="Yoshitake Y."/>
            <person name="Yotsui I."/>
            <person name="Zachgo S."/>
            <person name="Schmutz J."/>
        </authorList>
    </citation>
    <scope>NUCLEOTIDE SEQUENCE [LARGE SCALE GENOMIC DNA]</scope>
    <source>
        <strain evidence="11">Tak-1</strain>
    </source>
</reference>
<feature type="signal peptide" evidence="8">
    <location>
        <begin position="1"/>
        <end position="22"/>
    </location>
</feature>
<keyword evidence="4 8" id="KW-0964">Secreted</keyword>
<evidence type="ECO:0000256" key="2">
    <source>
        <dbReference type="ARBA" id="ARBA00007456"/>
    </source>
</evidence>
<protein>
    <recommendedName>
        <fullName evidence="8">Germin-like protein</fullName>
    </recommendedName>
</protein>
<evidence type="ECO:0000313" key="11">
    <source>
        <dbReference type="Proteomes" id="UP000244005"/>
    </source>
</evidence>
<feature type="domain" description="Cupin type-1" evidence="9">
    <location>
        <begin position="61"/>
        <end position="182"/>
    </location>
</feature>
<keyword evidence="3 8" id="KW-0052">Apoplast</keyword>
<dbReference type="InterPro" id="IPR001929">
    <property type="entry name" value="Germin"/>
</dbReference>
<evidence type="ECO:0000256" key="4">
    <source>
        <dbReference type="ARBA" id="ARBA00022525"/>
    </source>
</evidence>
<keyword evidence="11" id="KW-1185">Reference proteome</keyword>
<dbReference type="OrthoDB" id="1921208at2759"/>
<dbReference type="CDD" id="cd02241">
    <property type="entry name" value="cupin_OxOx"/>
    <property type="match status" value="1"/>
</dbReference>
<dbReference type="OMA" id="WVAMAST"/>
<keyword evidence="7" id="KW-1015">Disulfide bond</keyword>
<dbReference type="InterPro" id="IPR014710">
    <property type="entry name" value="RmlC-like_jellyroll"/>
</dbReference>
<evidence type="ECO:0000313" key="10">
    <source>
        <dbReference type="EMBL" id="PTQ43005.1"/>
    </source>
</evidence>
<organism evidence="10 11">
    <name type="scientific">Marchantia polymorpha</name>
    <name type="common">Common liverwort</name>
    <name type="synonym">Marchantia aquatica</name>
    <dbReference type="NCBI Taxonomy" id="3197"/>
    <lineage>
        <taxon>Eukaryota</taxon>
        <taxon>Viridiplantae</taxon>
        <taxon>Streptophyta</taxon>
        <taxon>Embryophyta</taxon>
        <taxon>Marchantiophyta</taxon>
        <taxon>Marchantiopsida</taxon>
        <taxon>Marchantiidae</taxon>
        <taxon>Marchantiales</taxon>
        <taxon>Marchantiaceae</taxon>
        <taxon>Marchantia</taxon>
    </lineage>
</organism>
<dbReference type="PRINTS" id="PR00325">
    <property type="entry name" value="GERMIN"/>
</dbReference>